<sequence>MSSYRGNQAVLAQERRLAAIAAASAAAFRHSDYHQVRAEDVAERVRLPRGGEKDTGRSAVWLYNEVRSRRVLVALAAKHAFDEFTSGENTPEPVTSMLGAAESVAAALRRIARFHQVERFLLAQVRLGIGDISTSEKRPSAAQTPPVWLTGTYGSAAAAGWEGRVTAYAEYLAPRLDQAARAVAVPPENWAKTSAERLSELAFRAMSDDADAPADRQAEGLAAYWLARDLIPLTGEWADRLHAAERTAELVEKIGPNGRSRANALVVVFQVLLDSSPLLARAAEVGAELIPLLAGSPADAVTLCDVTSRRGLALLRLGDTAAARGCFEESRRIAEKLPDSADPSSLIARAEHNLAELLVDEGHAEQGRAILADVAGRRSAGVPTTGAGPAWRRHTLTRQALARATTRAGRVVEGVRLAEATLTDREDRLGQDNVNTASARVTLAEALLAAAHPAQARHHLSEAMRLRSLYLPGEGYWPQYDLVRLAEIELHAGFPAQAVRLLDDATVTTTWFADRVSPRLHEEAVLIRSLGLTASGEALTALSDLAELPQTRAVLRAQATARLTVGDPASAARVLDALDPGEPAPEQAETLLIRARAAAALGREQAAEEACQAILALAGDQIDATHPTVLGARLGLALQRVRSDRAAEVGDLLAPLLDRRALAHGKPALGDGHPLLAEAMALAARAGAPPARAPEDQLWENF</sequence>
<evidence type="ECO:0008006" key="3">
    <source>
        <dbReference type="Google" id="ProtNLM"/>
    </source>
</evidence>
<comment type="caution">
    <text evidence="1">The sequence shown here is derived from an EMBL/GenBank/DDBJ whole genome shotgun (WGS) entry which is preliminary data.</text>
</comment>
<dbReference type="Proteomes" id="UP000479526">
    <property type="component" value="Unassembled WGS sequence"/>
</dbReference>
<accession>A0A7C9N550</accession>
<proteinExistence type="predicted"/>
<keyword evidence="2" id="KW-1185">Reference proteome</keyword>
<dbReference type="PANTHER" id="PTHR46082">
    <property type="entry name" value="ATP/GTP-BINDING PROTEIN-RELATED"/>
    <property type="match status" value="1"/>
</dbReference>
<name>A0A7C9N550_9ACTN</name>
<dbReference type="InterPro" id="IPR019734">
    <property type="entry name" value="TPR_rpt"/>
</dbReference>
<dbReference type="AlphaFoldDB" id="A0A7C9N550"/>
<dbReference type="SMART" id="SM00028">
    <property type="entry name" value="TPR"/>
    <property type="match status" value="3"/>
</dbReference>
<protein>
    <recommendedName>
        <fullName evidence="3">Tetratricopeptide repeat protein</fullName>
    </recommendedName>
</protein>
<organism evidence="1 2">
    <name type="scientific">Herbidospora solisilvae</name>
    <dbReference type="NCBI Taxonomy" id="2696284"/>
    <lineage>
        <taxon>Bacteria</taxon>
        <taxon>Bacillati</taxon>
        <taxon>Actinomycetota</taxon>
        <taxon>Actinomycetes</taxon>
        <taxon>Streptosporangiales</taxon>
        <taxon>Streptosporangiaceae</taxon>
        <taxon>Herbidospora</taxon>
    </lineage>
</organism>
<dbReference type="Gene3D" id="1.25.40.10">
    <property type="entry name" value="Tetratricopeptide repeat domain"/>
    <property type="match status" value="1"/>
</dbReference>
<dbReference type="InterPro" id="IPR053137">
    <property type="entry name" value="NLR-like"/>
</dbReference>
<dbReference type="PANTHER" id="PTHR46082:SF6">
    <property type="entry name" value="AAA+ ATPASE DOMAIN-CONTAINING PROTEIN-RELATED"/>
    <property type="match status" value="1"/>
</dbReference>
<gene>
    <name evidence="1" type="ORF">GT755_02305</name>
</gene>
<reference evidence="1 2" key="1">
    <citation type="submission" date="2020-01" db="EMBL/GenBank/DDBJ databases">
        <title>Herbidospora sp. NEAU-GS84 nov., a novel actinomycete isolated from soil.</title>
        <authorList>
            <person name="Han L."/>
        </authorList>
    </citation>
    <scope>NUCLEOTIDE SEQUENCE [LARGE SCALE GENOMIC DNA]</scope>
    <source>
        <strain evidence="1 2">NEAU-GS84</strain>
    </source>
</reference>
<evidence type="ECO:0000313" key="2">
    <source>
        <dbReference type="Proteomes" id="UP000479526"/>
    </source>
</evidence>
<dbReference type="SUPFAM" id="SSF48452">
    <property type="entry name" value="TPR-like"/>
    <property type="match status" value="1"/>
</dbReference>
<dbReference type="EMBL" id="WXEW01000001">
    <property type="protein sequence ID" value="NAS20513.1"/>
    <property type="molecule type" value="Genomic_DNA"/>
</dbReference>
<dbReference type="InterPro" id="IPR011990">
    <property type="entry name" value="TPR-like_helical_dom_sf"/>
</dbReference>
<evidence type="ECO:0000313" key="1">
    <source>
        <dbReference type="EMBL" id="NAS20513.1"/>
    </source>
</evidence>